<accession>A0A9Q0RT44</accession>
<comment type="caution">
    <text evidence="1">The sequence shown here is derived from an EMBL/GenBank/DDBJ whole genome shotgun (WGS) entry which is preliminary data.</text>
</comment>
<name>A0A9Q0RT44_BLOTA</name>
<proteinExistence type="predicted"/>
<evidence type="ECO:0000313" key="2">
    <source>
        <dbReference type="Proteomes" id="UP001142055"/>
    </source>
</evidence>
<sequence length="59" mass="6858">MSSLNIRSFDQTLTIFAGGNFNVRQLDHHRTYKRRRCPQSTIFDLPVCTFCRFDSNSGT</sequence>
<reference evidence="1" key="1">
    <citation type="submission" date="2022-12" db="EMBL/GenBank/DDBJ databases">
        <title>Genome assemblies of Blomia tropicalis.</title>
        <authorList>
            <person name="Cui Y."/>
        </authorList>
    </citation>
    <scope>NUCLEOTIDE SEQUENCE</scope>
    <source>
        <tissue evidence="1">Adult mites</tissue>
    </source>
</reference>
<dbReference type="EMBL" id="JAPWDV010000001">
    <property type="protein sequence ID" value="KAJ6224981.1"/>
    <property type="molecule type" value="Genomic_DNA"/>
</dbReference>
<dbReference type="Proteomes" id="UP001142055">
    <property type="component" value="Chromosome 1"/>
</dbReference>
<organism evidence="1 2">
    <name type="scientific">Blomia tropicalis</name>
    <name type="common">Mite</name>
    <dbReference type="NCBI Taxonomy" id="40697"/>
    <lineage>
        <taxon>Eukaryota</taxon>
        <taxon>Metazoa</taxon>
        <taxon>Ecdysozoa</taxon>
        <taxon>Arthropoda</taxon>
        <taxon>Chelicerata</taxon>
        <taxon>Arachnida</taxon>
        <taxon>Acari</taxon>
        <taxon>Acariformes</taxon>
        <taxon>Sarcoptiformes</taxon>
        <taxon>Astigmata</taxon>
        <taxon>Glycyphagoidea</taxon>
        <taxon>Echimyopodidae</taxon>
        <taxon>Blomia</taxon>
    </lineage>
</organism>
<evidence type="ECO:0000313" key="1">
    <source>
        <dbReference type="EMBL" id="KAJ6224981.1"/>
    </source>
</evidence>
<dbReference type="AlphaFoldDB" id="A0A9Q0RT44"/>
<protein>
    <submittedName>
        <fullName evidence="1">Uncharacterized protein</fullName>
    </submittedName>
</protein>
<gene>
    <name evidence="1" type="ORF">RDWZM_003526</name>
</gene>
<feature type="non-terminal residue" evidence="1">
    <location>
        <position position="59"/>
    </location>
</feature>
<keyword evidence="2" id="KW-1185">Reference proteome</keyword>